<dbReference type="GO" id="GO:0007265">
    <property type="term" value="P:Ras protein signal transduction"/>
    <property type="evidence" value="ECO:0007669"/>
    <property type="project" value="TreeGrafter"/>
</dbReference>
<protein>
    <recommendedName>
        <fullName evidence="4">Ras-GEF domain-containing protein</fullName>
    </recommendedName>
</protein>
<evidence type="ECO:0000313" key="5">
    <source>
        <dbReference type="EMBL" id="KAF2902795.1"/>
    </source>
</evidence>
<dbReference type="InterPro" id="IPR023578">
    <property type="entry name" value="Ras_GEF_dom_sf"/>
</dbReference>
<sequence>MSTNRIQKLLFSEYCDFEDMVLVESPFAQTTREGKGIRQVHLGLTPTKLVLATDVLPPANDSLMTYIPGVDPDIETFELVAVYPVECLNLSVFHRRKRQSLKAHFCNNRVLYFELGGFEKRQMFWNLWCERVKFLSPEDPGSSHSETSVATSTSNSTLYLLAARKVVTESGVPQLWCKFGGGDISVSNVPKWPDRHLYLGKNMEESPLNYTPLMNPPSASQFINSRKRLQKNIFSLPQTQTNGIVMGQLSGTESQSLMVNRFGDGVPNGCSSGLLLPIESLMSQPKRSNTSSQSTDGYILHSTFKPQKPSDFIDLTETAVRLWELQRDTNPNAIHRGRHRRRYGFAPHPHFAHGLGPWSVPPGERYSVQIKRAVSAVGIRKQPIEPELRLPVSRRQLVATISCEALHSNKRLNINSKTIKTALKRPVLFFWTPEYWYRPRSAKDAYRELLNHLKKVRRYCESKSKARRKGRRRFFRRDRFKRHEKDIFISDTEDFSEECVPTKKNTRRVNIFTAFKENHVESSDRETPKKSEETPVQYLRRILRMEISLTAWDFDSTTLACQLTLIDRDLFLKIPSTELEVLLLQQTSKNAPNIGAIEAFSHRISCLVTTEILRDDSEKIRARLIARLINTAEKCHKLSNFQSCRSILCGLQSPAIFRLHVTWTYVRKRHATKYQLYRDPRLPAFQKAFFRSSQEPPYLPYMGDLISRLLNRVPILKNSFYLNPFSTSRKPSSTSSEATTSDTKSSTQVGTTSTLRKILSTLRVLPPLEENTNFKKRRNLCRRRLENNYGNNKIIWLNIANEFLENCQRAASAYVLRKNDLATEYLLKARYREDKENFSNSFSVEKQYYIDSDYLCNF</sequence>
<evidence type="ECO:0000259" key="4">
    <source>
        <dbReference type="PROSITE" id="PS50009"/>
    </source>
</evidence>
<keyword evidence="6" id="KW-1185">Reference proteome</keyword>
<evidence type="ECO:0000313" key="6">
    <source>
        <dbReference type="Proteomes" id="UP000801492"/>
    </source>
</evidence>
<dbReference type="PROSITE" id="PS50009">
    <property type="entry name" value="RASGEF_CAT"/>
    <property type="match status" value="1"/>
</dbReference>
<name>A0A8K0DAW0_IGNLU</name>
<dbReference type="GO" id="GO:0005886">
    <property type="term" value="C:plasma membrane"/>
    <property type="evidence" value="ECO:0007669"/>
    <property type="project" value="TreeGrafter"/>
</dbReference>
<dbReference type="Pfam" id="PF00617">
    <property type="entry name" value="RasGEF"/>
    <property type="match status" value="1"/>
</dbReference>
<dbReference type="InterPro" id="IPR008937">
    <property type="entry name" value="Ras-like_GEF"/>
</dbReference>
<feature type="compositionally biased region" description="Low complexity" evidence="3">
    <location>
        <begin position="727"/>
        <end position="747"/>
    </location>
</feature>
<dbReference type="InterPro" id="IPR036964">
    <property type="entry name" value="RASGEF_cat_dom_sf"/>
</dbReference>
<feature type="region of interest" description="Disordered" evidence="3">
    <location>
        <begin position="727"/>
        <end position="752"/>
    </location>
</feature>
<dbReference type="Proteomes" id="UP000801492">
    <property type="component" value="Unassembled WGS sequence"/>
</dbReference>
<dbReference type="PANTHER" id="PTHR23113">
    <property type="entry name" value="GUANINE NUCLEOTIDE EXCHANGE FACTOR"/>
    <property type="match status" value="1"/>
</dbReference>
<keyword evidence="1 2" id="KW-0344">Guanine-nucleotide releasing factor</keyword>
<feature type="domain" description="Ras-GEF" evidence="4">
    <location>
        <begin position="555"/>
        <end position="778"/>
    </location>
</feature>
<dbReference type="InterPro" id="IPR001895">
    <property type="entry name" value="RASGEF_cat_dom"/>
</dbReference>
<evidence type="ECO:0000256" key="1">
    <source>
        <dbReference type="ARBA" id="ARBA00022658"/>
    </source>
</evidence>
<dbReference type="Gene3D" id="1.10.840.10">
    <property type="entry name" value="Ras guanine-nucleotide exchange factors catalytic domain"/>
    <property type="match status" value="1"/>
</dbReference>
<evidence type="ECO:0000256" key="2">
    <source>
        <dbReference type="PROSITE-ProRule" id="PRU00168"/>
    </source>
</evidence>
<reference evidence="5" key="1">
    <citation type="submission" date="2019-08" db="EMBL/GenBank/DDBJ databases">
        <title>The genome of the North American firefly Photinus pyralis.</title>
        <authorList>
            <consortium name="Photinus pyralis genome working group"/>
            <person name="Fallon T.R."/>
            <person name="Sander Lower S.E."/>
            <person name="Weng J.-K."/>
        </authorList>
    </citation>
    <scope>NUCLEOTIDE SEQUENCE</scope>
    <source>
        <strain evidence="5">TRF0915ILg1</strain>
        <tissue evidence="5">Whole body</tissue>
    </source>
</reference>
<dbReference type="SUPFAM" id="SSF48366">
    <property type="entry name" value="Ras GEF"/>
    <property type="match status" value="1"/>
</dbReference>
<dbReference type="AlphaFoldDB" id="A0A8K0DAW0"/>
<dbReference type="SMART" id="SM00147">
    <property type="entry name" value="RasGEF"/>
    <property type="match status" value="1"/>
</dbReference>
<gene>
    <name evidence="5" type="ORF">ILUMI_03389</name>
</gene>
<dbReference type="PANTHER" id="PTHR23113:SF368">
    <property type="entry name" value="CELL DIVISION CONTROL PROTEIN 25"/>
    <property type="match status" value="1"/>
</dbReference>
<proteinExistence type="predicted"/>
<dbReference type="EMBL" id="VTPC01001186">
    <property type="protein sequence ID" value="KAF2902795.1"/>
    <property type="molecule type" value="Genomic_DNA"/>
</dbReference>
<accession>A0A8K0DAW0</accession>
<organism evidence="5 6">
    <name type="scientific">Ignelater luminosus</name>
    <name type="common">Cucubano</name>
    <name type="synonym">Pyrophorus luminosus</name>
    <dbReference type="NCBI Taxonomy" id="2038154"/>
    <lineage>
        <taxon>Eukaryota</taxon>
        <taxon>Metazoa</taxon>
        <taxon>Ecdysozoa</taxon>
        <taxon>Arthropoda</taxon>
        <taxon>Hexapoda</taxon>
        <taxon>Insecta</taxon>
        <taxon>Pterygota</taxon>
        <taxon>Neoptera</taxon>
        <taxon>Endopterygota</taxon>
        <taxon>Coleoptera</taxon>
        <taxon>Polyphaga</taxon>
        <taxon>Elateriformia</taxon>
        <taxon>Elateroidea</taxon>
        <taxon>Elateridae</taxon>
        <taxon>Agrypninae</taxon>
        <taxon>Pyrophorini</taxon>
        <taxon>Ignelater</taxon>
    </lineage>
</organism>
<comment type="caution">
    <text evidence="5">The sequence shown here is derived from an EMBL/GenBank/DDBJ whole genome shotgun (WGS) entry which is preliminary data.</text>
</comment>
<dbReference type="OrthoDB" id="6021951at2759"/>
<dbReference type="GO" id="GO:0005085">
    <property type="term" value="F:guanyl-nucleotide exchange factor activity"/>
    <property type="evidence" value="ECO:0007669"/>
    <property type="project" value="UniProtKB-KW"/>
</dbReference>
<evidence type="ECO:0000256" key="3">
    <source>
        <dbReference type="SAM" id="MobiDB-lite"/>
    </source>
</evidence>